<dbReference type="Pfam" id="PF07779">
    <property type="entry name" value="Cas1_AcylT"/>
    <property type="match status" value="1"/>
</dbReference>
<sequence>MSAVFVRVTSFLTVFLVLLGLVLHGLRSHHPDPYRCQQLLDDGSWLEPPNADGARQPFINWQPRGCKLRNYTNQDIHQCMEHRHMVFAGDSTSRQVFWAMGRLIDRDTANQRRSEAPGLHKKHDIEIDGIRLLQIWDPYLHVGEGTNEGHDLAYQLNLWQEEKHNNVPVADQKSAGLFLIAAGSWFSLHMFHDDAIGNFSEAVVNISSILKMSTLPPFGSAPMTPHDGVGNGLFVAPVAPPFYDKLPDYRTGPKGIHRGEVEDIDEFLDGIGKDQRIPLLHAFPALSKEQPEAMIDLTLTGFHVIDSVAEIKALILLNARCNAKLHALHGAPYDGTCCTDYGRTRFVQSVLLGLGILYVAACITVEALNMVGRGIDWSLFDMSACMFVTALLACFLADRTQVLAKGSKEFVGNELAALLLLAAVAGIVSIRRMKPPRSDSLTRPEKLQDAAPLSRDQTDEWKGWMQAAILAYHWTGASKSLPVYIFIRLLVAAYLFQIGYGHTIYFLVKKDFSLKRVAAVMLRLNLLSCALPYIMNTNYMLYYFAPLASFWFAIVYLTLAIKSDYNDAASALLIKTIISATAVASVFLFTPMSEWIFTVLGYAFRIDWDLHEWQFRVSLDSLIVYVGMLAGMASVKGKCWDHLLVQSKLPGLVGLAVMAGYCYLSNQLFEVKQNYNKWHPYISFIPIIALIAARNVAAPLRVYYSKAFAWLGRCSLETFTLQFHLFLASDTKGLLLLDGLTGDGSLATDRWRHLVVIIPLFLWISHATAEATGHLTKRLTSESAEQGKPEGSNDYEQLIPEPGGFNESRIMRWLRVANNLGVRPAFVTSCATTLHFSFINMKITTAILVLAVLA</sequence>
<keyword evidence="3" id="KW-0808">Transferase</keyword>
<feature type="transmembrane region" description="Helical" evidence="8">
    <location>
        <begin position="613"/>
        <end position="635"/>
    </location>
</feature>
<comment type="caution">
    <text evidence="10">The sequence shown here is derived from an EMBL/GenBank/DDBJ whole genome shotgun (WGS) entry which is preliminary data.</text>
</comment>
<proteinExistence type="inferred from homology"/>
<comment type="similarity">
    <text evidence="2">Belongs to the PC-esterase family. CASD1 subfamily.</text>
</comment>
<evidence type="ECO:0000256" key="3">
    <source>
        <dbReference type="ARBA" id="ARBA00022679"/>
    </source>
</evidence>
<dbReference type="GO" id="GO:0016740">
    <property type="term" value="F:transferase activity"/>
    <property type="evidence" value="ECO:0007669"/>
    <property type="project" value="UniProtKB-KW"/>
</dbReference>
<feature type="transmembrane region" description="Helical" evidence="8">
    <location>
        <begin position="647"/>
        <end position="666"/>
    </location>
</feature>
<evidence type="ECO:0000259" key="9">
    <source>
        <dbReference type="Pfam" id="PF07779"/>
    </source>
</evidence>
<dbReference type="Proteomes" id="UP001397290">
    <property type="component" value="Unassembled WGS sequence"/>
</dbReference>
<evidence type="ECO:0000256" key="5">
    <source>
        <dbReference type="ARBA" id="ARBA00022989"/>
    </source>
</evidence>
<dbReference type="EMBL" id="JAAHCF010000785">
    <property type="protein sequence ID" value="KAK8141970.1"/>
    <property type="molecule type" value="Genomic_DNA"/>
</dbReference>
<keyword evidence="7" id="KW-0325">Glycoprotein</keyword>
<evidence type="ECO:0000256" key="4">
    <source>
        <dbReference type="ARBA" id="ARBA00022692"/>
    </source>
</evidence>
<dbReference type="PANTHER" id="PTHR13533">
    <property type="entry name" value="N-ACETYLNEURAMINATE 9-O-ACETYLTRANSFERASE"/>
    <property type="match status" value="1"/>
</dbReference>
<feature type="transmembrane region" description="Helical" evidence="8">
    <location>
        <begin position="6"/>
        <end position="26"/>
    </location>
</feature>
<keyword evidence="6 8" id="KW-0472">Membrane</keyword>
<evidence type="ECO:0000256" key="1">
    <source>
        <dbReference type="ARBA" id="ARBA00004141"/>
    </source>
</evidence>
<dbReference type="GO" id="GO:0005794">
    <property type="term" value="C:Golgi apparatus"/>
    <property type="evidence" value="ECO:0007669"/>
    <property type="project" value="UniProtKB-ARBA"/>
</dbReference>
<evidence type="ECO:0000313" key="11">
    <source>
        <dbReference type="Proteomes" id="UP001397290"/>
    </source>
</evidence>
<reference evidence="10 11" key="1">
    <citation type="submission" date="2020-02" db="EMBL/GenBank/DDBJ databases">
        <title>Comparative genomics of the hypocrealean fungal genus Beauvera.</title>
        <authorList>
            <person name="Showalter D.N."/>
            <person name="Bushley K.E."/>
            <person name="Rehner S.A."/>
        </authorList>
    </citation>
    <scope>NUCLEOTIDE SEQUENCE [LARGE SCALE GENOMIC DNA]</scope>
    <source>
        <strain evidence="10 11">ARSEF4384</strain>
    </source>
</reference>
<feature type="transmembrane region" description="Helical" evidence="8">
    <location>
        <begin position="572"/>
        <end position="593"/>
    </location>
</feature>
<feature type="domain" description="Cas1p 10 TM acyl transferase" evidence="9">
    <location>
        <begin position="333"/>
        <end position="783"/>
    </location>
</feature>
<feature type="transmembrane region" description="Helical" evidence="8">
    <location>
        <begin position="541"/>
        <end position="560"/>
    </location>
</feature>
<dbReference type="GO" id="GO:0005975">
    <property type="term" value="P:carbohydrate metabolic process"/>
    <property type="evidence" value="ECO:0007669"/>
    <property type="project" value="UniProtKB-ARBA"/>
</dbReference>
<evidence type="ECO:0000256" key="7">
    <source>
        <dbReference type="ARBA" id="ARBA00023180"/>
    </source>
</evidence>
<keyword evidence="4 8" id="KW-0812">Transmembrane</keyword>
<accession>A0AAW0RIQ7</accession>
<dbReference type="InterPro" id="IPR012419">
    <property type="entry name" value="Cas1_AcylTrans_dom"/>
</dbReference>
<feature type="transmembrane region" description="Helical" evidence="8">
    <location>
        <begin position="483"/>
        <end position="508"/>
    </location>
</feature>
<feature type="transmembrane region" description="Helical" evidence="8">
    <location>
        <begin position="377"/>
        <end position="398"/>
    </location>
</feature>
<gene>
    <name evidence="10" type="ORF">G3M48_009546</name>
</gene>
<evidence type="ECO:0000313" key="10">
    <source>
        <dbReference type="EMBL" id="KAK8141970.1"/>
    </source>
</evidence>
<protein>
    <recommendedName>
        <fullName evidence="9">Cas1p 10 TM acyl transferase domain-containing protein</fullName>
    </recommendedName>
</protein>
<evidence type="ECO:0000256" key="6">
    <source>
        <dbReference type="ARBA" id="ARBA00023136"/>
    </source>
</evidence>
<comment type="subcellular location">
    <subcellularLocation>
        <location evidence="1">Membrane</location>
        <topology evidence="1">Multi-pass membrane protein</topology>
    </subcellularLocation>
</comment>
<dbReference type="PANTHER" id="PTHR13533:SF1">
    <property type="entry name" value="N-ACETYLNEURAMINATE 9-O-ACETYLTRANSFERASE"/>
    <property type="match status" value="1"/>
</dbReference>
<feature type="transmembrane region" description="Helical" evidence="8">
    <location>
        <begin position="410"/>
        <end position="430"/>
    </location>
</feature>
<dbReference type="GO" id="GO:0016020">
    <property type="term" value="C:membrane"/>
    <property type="evidence" value="ECO:0007669"/>
    <property type="project" value="UniProtKB-SubCell"/>
</dbReference>
<dbReference type="AlphaFoldDB" id="A0AAW0RIQ7"/>
<keyword evidence="5 8" id="KW-1133">Transmembrane helix</keyword>
<feature type="transmembrane region" description="Helical" evidence="8">
    <location>
        <begin position="350"/>
        <end position="371"/>
    </location>
</feature>
<feature type="transmembrane region" description="Helical" evidence="8">
    <location>
        <begin position="678"/>
        <end position="697"/>
    </location>
</feature>
<evidence type="ECO:0000256" key="2">
    <source>
        <dbReference type="ARBA" id="ARBA00010666"/>
    </source>
</evidence>
<evidence type="ECO:0000256" key="8">
    <source>
        <dbReference type="SAM" id="Phobius"/>
    </source>
</evidence>
<keyword evidence="11" id="KW-1185">Reference proteome</keyword>
<name>A0AAW0RIQ7_9HYPO</name>
<organism evidence="10 11">
    <name type="scientific">Beauveria asiatica</name>
    <dbReference type="NCBI Taxonomy" id="1069075"/>
    <lineage>
        <taxon>Eukaryota</taxon>
        <taxon>Fungi</taxon>
        <taxon>Dikarya</taxon>
        <taxon>Ascomycota</taxon>
        <taxon>Pezizomycotina</taxon>
        <taxon>Sordariomycetes</taxon>
        <taxon>Hypocreomycetidae</taxon>
        <taxon>Hypocreales</taxon>
        <taxon>Cordycipitaceae</taxon>
        <taxon>Beauveria</taxon>
    </lineage>
</organism>